<dbReference type="AlphaFoldDB" id="A0A377Q5Y6"/>
<evidence type="ECO:0008006" key="6">
    <source>
        <dbReference type="Google" id="ProtNLM"/>
    </source>
</evidence>
<reference evidence="3 5" key="2">
    <citation type="submission" date="2019-03" db="EMBL/GenBank/DDBJ databases">
        <title>Genomic Encyclopedia of Type Strains, Phase IV (KMG-IV): sequencing the most valuable type-strain genomes for metagenomic binning, comparative biology and taxonomic classification.</title>
        <authorList>
            <person name="Goeker M."/>
        </authorList>
    </citation>
    <scope>NUCLEOTIDE SEQUENCE [LARGE SCALE GENOMIC DNA]</scope>
    <source>
        <strain evidence="3 5">DSM 3764</strain>
    </source>
</reference>
<dbReference type="OrthoDB" id="8926940at2"/>
<protein>
    <recommendedName>
        <fullName evidence="6">Fimbrial protein</fullName>
    </recommendedName>
</protein>
<dbReference type="Proteomes" id="UP000295794">
    <property type="component" value="Unassembled WGS sequence"/>
</dbReference>
<accession>A0A377Q5Y6</accession>
<keyword evidence="1" id="KW-0732">Signal</keyword>
<dbReference type="PROSITE" id="PS51257">
    <property type="entry name" value="PROKAR_LIPOPROTEIN"/>
    <property type="match status" value="1"/>
</dbReference>
<dbReference type="SUPFAM" id="SSF49401">
    <property type="entry name" value="Bacterial adhesins"/>
    <property type="match status" value="1"/>
</dbReference>
<gene>
    <name evidence="3" type="ORF">EV682_102228</name>
    <name evidence="2" type="ORF">NCTC11159_01753</name>
</gene>
<organism evidence="2 4">
    <name type="scientific">Iodobacter fluviatilis</name>
    <dbReference type="NCBI Taxonomy" id="537"/>
    <lineage>
        <taxon>Bacteria</taxon>
        <taxon>Pseudomonadati</taxon>
        <taxon>Pseudomonadota</taxon>
        <taxon>Betaproteobacteria</taxon>
        <taxon>Neisseriales</taxon>
        <taxon>Chitinibacteraceae</taxon>
        <taxon>Iodobacter</taxon>
    </lineage>
</organism>
<feature type="signal peptide" evidence="1">
    <location>
        <begin position="1"/>
        <end position="19"/>
    </location>
</feature>
<evidence type="ECO:0000313" key="4">
    <source>
        <dbReference type="Proteomes" id="UP000255108"/>
    </source>
</evidence>
<dbReference type="RefSeq" id="WP_115226971.1">
    <property type="nucleotide sequence ID" value="NZ_CAWOLO010000002.1"/>
</dbReference>
<evidence type="ECO:0000256" key="1">
    <source>
        <dbReference type="SAM" id="SignalP"/>
    </source>
</evidence>
<feature type="chain" id="PRO_5016631102" description="Fimbrial protein" evidence="1">
    <location>
        <begin position="20"/>
        <end position="318"/>
    </location>
</feature>
<keyword evidence="5" id="KW-1185">Reference proteome</keyword>
<evidence type="ECO:0000313" key="3">
    <source>
        <dbReference type="EMBL" id="TCU89316.1"/>
    </source>
</evidence>
<proteinExistence type="predicted"/>
<reference evidence="2 4" key="1">
    <citation type="submission" date="2018-06" db="EMBL/GenBank/DDBJ databases">
        <authorList>
            <consortium name="Pathogen Informatics"/>
            <person name="Doyle S."/>
        </authorList>
    </citation>
    <scope>NUCLEOTIDE SEQUENCE [LARGE SCALE GENOMIC DNA]</scope>
    <source>
        <strain evidence="2 4">NCTC11159</strain>
    </source>
</reference>
<dbReference type="EMBL" id="SMBT01000002">
    <property type="protein sequence ID" value="TCU89316.1"/>
    <property type="molecule type" value="Genomic_DNA"/>
</dbReference>
<dbReference type="EMBL" id="UGHR01000001">
    <property type="protein sequence ID" value="STQ90686.1"/>
    <property type="molecule type" value="Genomic_DNA"/>
</dbReference>
<dbReference type="InterPro" id="IPR008966">
    <property type="entry name" value="Adhesion_dom_sf"/>
</dbReference>
<sequence length="318" mass="34979">MKKWLFCLFILFFSCGSHAIECHLDNFWGATRVDSPVGDIFIPAAQPNGSILYVSPRYRLKIYCFSSVNYSEGIFVYPQPDHSKRIGSGISIGLVYWETDHPDFGVGAARFYASADTTFCGNQVDRHCVYMWADFSFYLKKTGDITMPYNGTDTFSLFQLDGVNGLNSQASSFQLLITGLSKIRVADCSTSVSVTPPAIDFGSLPAWSATLGQLIARKNMNISVSKNAACGAKFGVDYRFVTPSDPSLASNSLSLKNGAGISMNNAATWTYLNFNQFYDFGRLDGFVVSKDFTVDMLSTGAAKAGNFSENLVFEINYK</sequence>
<evidence type="ECO:0000313" key="2">
    <source>
        <dbReference type="EMBL" id="STQ90686.1"/>
    </source>
</evidence>
<name>A0A377Q5Y6_9NEIS</name>
<evidence type="ECO:0000313" key="5">
    <source>
        <dbReference type="Proteomes" id="UP000295794"/>
    </source>
</evidence>
<dbReference type="Proteomes" id="UP000255108">
    <property type="component" value="Unassembled WGS sequence"/>
</dbReference>